<reference evidence="2 3" key="1">
    <citation type="journal article" date="2011" name="Science">
        <title>The ecoresponsive genome of Daphnia pulex.</title>
        <authorList>
            <person name="Colbourne J.K."/>
            <person name="Pfrender M.E."/>
            <person name="Gilbert D."/>
            <person name="Thomas W.K."/>
            <person name="Tucker A."/>
            <person name="Oakley T.H."/>
            <person name="Tokishita S."/>
            <person name="Aerts A."/>
            <person name="Arnold G.J."/>
            <person name="Basu M.K."/>
            <person name="Bauer D.J."/>
            <person name="Caceres C.E."/>
            <person name="Carmel L."/>
            <person name="Casola C."/>
            <person name="Choi J.H."/>
            <person name="Detter J.C."/>
            <person name="Dong Q."/>
            <person name="Dusheyko S."/>
            <person name="Eads B.D."/>
            <person name="Frohlich T."/>
            <person name="Geiler-Samerotte K.A."/>
            <person name="Gerlach D."/>
            <person name="Hatcher P."/>
            <person name="Jogdeo S."/>
            <person name="Krijgsveld J."/>
            <person name="Kriventseva E.V."/>
            <person name="Kultz D."/>
            <person name="Laforsch C."/>
            <person name="Lindquist E."/>
            <person name="Lopez J."/>
            <person name="Manak J.R."/>
            <person name="Muller J."/>
            <person name="Pangilinan J."/>
            <person name="Patwardhan R.P."/>
            <person name="Pitluck S."/>
            <person name="Pritham E.J."/>
            <person name="Rechtsteiner A."/>
            <person name="Rho M."/>
            <person name="Rogozin I.B."/>
            <person name="Sakarya O."/>
            <person name="Salamov A."/>
            <person name="Schaack S."/>
            <person name="Shapiro H."/>
            <person name="Shiga Y."/>
            <person name="Skalitzky C."/>
            <person name="Smith Z."/>
            <person name="Souvorov A."/>
            <person name="Sung W."/>
            <person name="Tang Z."/>
            <person name="Tsuchiya D."/>
            <person name="Tu H."/>
            <person name="Vos H."/>
            <person name="Wang M."/>
            <person name="Wolf Y.I."/>
            <person name="Yamagata H."/>
            <person name="Yamada T."/>
            <person name="Ye Y."/>
            <person name="Shaw J.R."/>
            <person name="Andrews J."/>
            <person name="Crease T.J."/>
            <person name="Tang H."/>
            <person name="Lucas S.M."/>
            <person name="Robertson H.M."/>
            <person name="Bork P."/>
            <person name="Koonin E.V."/>
            <person name="Zdobnov E.M."/>
            <person name="Grigoriev I.V."/>
            <person name="Lynch M."/>
            <person name="Boore J.L."/>
        </authorList>
    </citation>
    <scope>NUCLEOTIDE SEQUENCE [LARGE SCALE GENOMIC DNA]</scope>
</reference>
<sequence length="200" mass="23007">MDILGPFPVSKLGNRNPATPWSDPELDDGLGKMLRSMQEILEAKRIIYFRWMKSAERTQMGYRWWTASREDRGYEEWMLGNLQHAFAEVDGRSQAVQDHHKRYYDQKRRKADIYEAGQLFLLRSFFTVSGRYPAYLRDVTHGGVRTRIERMEAETGGSGADGAEIVGLQMGRKEMASSSRKGGGHLQMDVKVWKHAVEAY</sequence>
<dbReference type="HOGENOM" id="CLU_1367482_0_0_1"/>
<accession>E9HB79</accession>
<protein>
    <submittedName>
        <fullName evidence="2">Uncharacterized protein</fullName>
    </submittedName>
</protein>
<dbReference type="AlphaFoldDB" id="E9HB79"/>
<dbReference type="InParanoid" id="E9HB79"/>
<gene>
    <name evidence="2" type="ORF">DAPPUDRAFT_256246</name>
</gene>
<keyword evidence="3" id="KW-1185">Reference proteome</keyword>
<organism evidence="2 3">
    <name type="scientific">Daphnia pulex</name>
    <name type="common">Water flea</name>
    <dbReference type="NCBI Taxonomy" id="6669"/>
    <lineage>
        <taxon>Eukaryota</taxon>
        <taxon>Metazoa</taxon>
        <taxon>Ecdysozoa</taxon>
        <taxon>Arthropoda</taxon>
        <taxon>Crustacea</taxon>
        <taxon>Branchiopoda</taxon>
        <taxon>Diplostraca</taxon>
        <taxon>Cladocera</taxon>
        <taxon>Anomopoda</taxon>
        <taxon>Daphniidae</taxon>
        <taxon>Daphnia</taxon>
    </lineage>
</organism>
<proteinExistence type="predicted"/>
<evidence type="ECO:0000313" key="2">
    <source>
        <dbReference type="EMBL" id="EFX71056.1"/>
    </source>
</evidence>
<dbReference type="KEGG" id="dpx:DAPPUDRAFT_256246"/>
<evidence type="ECO:0000313" key="3">
    <source>
        <dbReference type="Proteomes" id="UP000000305"/>
    </source>
</evidence>
<evidence type="ECO:0000256" key="1">
    <source>
        <dbReference type="SAM" id="MobiDB-lite"/>
    </source>
</evidence>
<name>E9HB79_DAPPU</name>
<feature type="region of interest" description="Disordered" evidence="1">
    <location>
        <begin position="1"/>
        <end position="24"/>
    </location>
</feature>
<dbReference type="EMBL" id="GL732614">
    <property type="protein sequence ID" value="EFX71056.1"/>
    <property type="molecule type" value="Genomic_DNA"/>
</dbReference>
<dbReference type="Proteomes" id="UP000000305">
    <property type="component" value="Unassembled WGS sequence"/>
</dbReference>